<sequence length="80" mass="8782">MKRLKIALISAATILLTANLAGCENTQVSGSVSYGVGYGAGYGYPMYYGAGYPRYNNVTVVRPPVHSRPRPQPRPQPRRR</sequence>
<evidence type="ECO:0000313" key="4">
    <source>
        <dbReference type="Proteomes" id="UP001226574"/>
    </source>
</evidence>
<evidence type="ECO:0000256" key="1">
    <source>
        <dbReference type="SAM" id="MobiDB-lite"/>
    </source>
</evidence>
<evidence type="ECO:0008006" key="5">
    <source>
        <dbReference type="Google" id="ProtNLM"/>
    </source>
</evidence>
<evidence type="ECO:0000256" key="2">
    <source>
        <dbReference type="SAM" id="SignalP"/>
    </source>
</evidence>
<evidence type="ECO:0000313" key="3">
    <source>
        <dbReference type="EMBL" id="MDQ9091749.1"/>
    </source>
</evidence>
<proteinExistence type="predicted"/>
<dbReference type="Proteomes" id="UP001226574">
    <property type="component" value="Unassembled WGS sequence"/>
</dbReference>
<protein>
    <recommendedName>
        <fullName evidence="5">Lipoprotein</fullName>
    </recommendedName>
</protein>
<feature type="compositionally biased region" description="Basic residues" evidence="1">
    <location>
        <begin position="65"/>
        <end position="80"/>
    </location>
</feature>
<organism evidence="3 4">
    <name type="scientific">Pseudoalteromonas haloplanktis</name>
    <name type="common">Alteromonas haloplanktis</name>
    <dbReference type="NCBI Taxonomy" id="228"/>
    <lineage>
        <taxon>Bacteria</taxon>
        <taxon>Pseudomonadati</taxon>
        <taxon>Pseudomonadota</taxon>
        <taxon>Gammaproteobacteria</taxon>
        <taxon>Alteromonadales</taxon>
        <taxon>Pseudoalteromonadaceae</taxon>
        <taxon>Pseudoalteromonas</taxon>
    </lineage>
</organism>
<gene>
    <name evidence="3" type="ORF">RC083_09110</name>
</gene>
<feature type="chain" id="PRO_5047021813" description="Lipoprotein" evidence="2">
    <location>
        <begin position="24"/>
        <end position="80"/>
    </location>
</feature>
<dbReference type="RefSeq" id="WP_016706751.1">
    <property type="nucleotide sequence ID" value="NZ_JAVIFY010000005.1"/>
</dbReference>
<feature type="region of interest" description="Disordered" evidence="1">
    <location>
        <begin position="61"/>
        <end position="80"/>
    </location>
</feature>
<keyword evidence="4" id="KW-1185">Reference proteome</keyword>
<accession>A0ABU1BCS0</accession>
<reference evidence="3 4" key="1">
    <citation type="submission" date="2023-08" db="EMBL/GenBank/DDBJ databases">
        <title>Pseudoalteromonas haloplanktis LL1 genome.</title>
        <authorList>
            <person name="Wu S."/>
        </authorList>
    </citation>
    <scope>NUCLEOTIDE SEQUENCE [LARGE SCALE GENOMIC DNA]</scope>
    <source>
        <strain evidence="3 4">LL1</strain>
    </source>
</reference>
<dbReference type="EMBL" id="JAVIFY010000005">
    <property type="protein sequence ID" value="MDQ9091749.1"/>
    <property type="molecule type" value="Genomic_DNA"/>
</dbReference>
<feature type="signal peptide" evidence="2">
    <location>
        <begin position="1"/>
        <end position="23"/>
    </location>
</feature>
<comment type="caution">
    <text evidence="3">The sequence shown here is derived from an EMBL/GenBank/DDBJ whole genome shotgun (WGS) entry which is preliminary data.</text>
</comment>
<name>A0ABU1BCS0_PSEHA</name>
<keyword evidence="2" id="KW-0732">Signal</keyword>